<evidence type="ECO:0000313" key="2">
    <source>
        <dbReference type="Proteomes" id="UP000699462"/>
    </source>
</evidence>
<keyword evidence="2" id="KW-1185">Reference proteome</keyword>
<feature type="non-terminal residue" evidence="1">
    <location>
        <position position="1"/>
    </location>
</feature>
<gene>
    <name evidence="1" type="ORF">P879_08341</name>
</gene>
<dbReference type="OrthoDB" id="5914531at2759"/>
<evidence type="ECO:0000313" key="1">
    <source>
        <dbReference type="EMBL" id="KAF8563369.1"/>
    </source>
</evidence>
<proteinExistence type="predicted"/>
<reference evidence="1 2" key="1">
    <citation type="submission" date="2019-07" db="EMBL/GenBank/DDBJ databases">
        <title>Annotation for the trematode Paragonimus westermani.</title>
        <authorList>
            <person name="Choi Y.-J."/>
        </authorList>
    </citation>
    <scope>NUCLEOTIDE SEQUENCE [LARGE SCALE GENOMIC DNA]</scope>
    <source>
        <strain evidence="1">180907_Pwestermani</strain>
    </source>
</reference>
<dbReference type="EMBL" id="JTDF01012083">
    <property type="protein sequence ID" value="KAF8563369.1"/>
    <property type="molecule type" value="Genomic_DNA"/>
</dbReference>
<accession>A0A8T0D6A9</accession>
<comment type="caution">
    <text evidence="1">The sequence shown here is derived from an EMBL/GenBank/DDBJ whole genome shotgun (WGS) entry which is preliminary data.</text>
</comment>
<organism evidence="1 2">
    <name type="scientific">Paragonimus westermani</name>
    <dbReference type="NCBI Taxonomy" id="34504"/>
    <lineage>
        <taxon>Eukaryota</taxon>
        <taxon>Metazoa</taxon>
        <taxon>Spiralia</taxon>
        <taxon>Lophotrochozoa</taxon>
        <taxon>Platyhelminthes</taxon>
        <taxon>Trematoda</taxon>
        <taxon>Digenea</taxon>
        <taxon>Plagiorchiida</taxon>
        <taxon>Troglotremata</taxon>
        <taxon>Troglotrematidae</taxon>
        <taxon>Paragonimus</taxon>
    </lineage>
</organism>
<protein>
    <submittedName>
        <fullName evidence="1">Uncharacterized protein</fullName>
    </submittedName>
</protein>
<dbReference type="Proteomes" id="UP000699462">
    <property type="component" value="Unassembled WGS sequence"/>
</dbReference>
<dbReference type="AlphaFoldDB" id="A0A8T0D6A9"/>
<sequence length="472" mass="52127">MSISADQLQSIQQHQREQFEQLHQRLIESLTKIPQLLSTEATSSNESASVDSIAAAISNFHHNIRRMVQTQLVEEEYEESLTDFADLILEGLRTNTKPLLDPGVESSLCEPLPLFSTCQSAANASKLLTGLSPFSCGYITSSQITLPTDSHSMKQAPTYVEQFSSGGIYNEPCDAKPLANDVSLYPTDIYTATGCIHRTCEAFVDKCSAQTSKRNRSSNSSVDDMRPQCGPVIRRLPAVALPSEPLRVMGPTPSTIQVNFLPALSNQRTRHSRIFNIASRTYKRWTAGKQSLSSWLYTRGPSPPPCIPEEDEFEVQCAEAEYKRTFEGTTPYESFFNRLSNLCGSPTQMPQSCAEILHPIEDCASSVGAESHSIYWPDVDHTVCSTSTSSITPRFLNRPASICVDGSLVGVDFIGLSRTRNCATSLSSPLVNEYLTEYCDFGWFGSGRNLFLDDQEGRSVHTINNHVCVAQC</sequence>
<name>A0A8T0D6A9_9TREM</name>